<protein>
    <submittedName>
        <fullName evidence="1">Uncharacterized protein</fullName>
    </submittedName>
</protein>
<reference evidence="1" key="1">
    <citation type="submission" date="2021-05" db="EMBL/GenBank/DDBJ databases">
        <authorList>
            <person name="Scholz U."/>
            <person name="Mascher M."/>
            <person name="Fiebig A."/>
        </authorList>
    </citation>
    <scope>NUCLEOTIDE SEQUENCE [LARGE SCALE GENOMIC DNA]</scope>
</reference>
<evidence type="ECO:0000313" key="2">
    <source>
        <dbReference type="Proteomes" id="UP001732700"/>
    </source>
</evidence>
<dbReference type="EnsemblPlants" id="AVESA.00010b.r2.4DG0769770.1">
    <property type="protein sequence ID" value="AVESA.00010b.r2.4DG0769770.1.CDS"/>
    <property type="gene ID" value="AVESA.00010b.r2.4DG0769770"/>
</dbReference>
<proteinExistence type="predicted"/>
<evidence type="ECO:0000313" key="1">
    <source>
        <dbReference type="EnsemblPlants" id="AVESA.00010b.r2.4DG0769770.1.CDS"/>
    </source>
</evidence>
<accession>A0ACD5XGC5</accession>
<organism evidence="1 2">
    <name type="scientific">Avena sativa</name>
    <name type="common">Oat</name>
    <dbReference type="NCBI Taxonomy" id="4498"/>
    <lineage>
        <taxon>Eukaryota</taxon>
        <taxon>Viridiplantae</taxon>
        <taxon>Streptophyta</taxon>
        <taxon>Embryophyta</taxon>
        <taxon>Tracheophyta</taxon>
        <taxon>Spermatophyta</taxon>
        <taxon>Magnoliopsida</taxon>
        <taxon>Liliopsida</taxon>
        <taxon>Poales</taxon>
        <taxon>Poaceae</taxon>
        <taxon>BOP clade</taxon>
        <taxon>Pooideae</taxon>
        <taxon>Poodae</taxon>
        <taxon>Poeae</taxon>
        <taxon>Poeae Chloroplast Group 1 (Aveneae type)</taxon>
        <taxon>Aveninae</taxon>
        <taxon>Avena</taxon>
    </lineage>
</organism>
<dbReference type="Proteomes" id="UP001732700">
    <property type="component" value="Chromosome 4D"/>
</dbReference>
<keyword evidence="2" id="KW-1185">Reference proteome</keyword>
<name>A0ACD5XGC5_AVESA</name>
<reference evidence="1" key="2">
    <citation type="submission" date="2025-09" db="UniProtKB">
        <authorList>
            <consortium name="EnsemblPlants"/>
        </authorList>
    </citation>
    <scope>IDENTIFICATION</scope>
</reference>
<sequence length="433" mass="49627">MNQRTSWRRPLGQAGVLSLSARWMPIWLQWACRGCCANLFEDDCSAVGNSAHVVGGFVSDLHFSVCPYVFVMPRMCRYNFIESAPSSPDPLSSNSGGVDIAPASNQGSHPRHMRQDWRLLIGERDKITNEQKNLKAILDQVKMRFLYPARLEQYILKTIRDRWRQHKSDLKAQNFHENKSIEREQDPEKKYPHRAVLYVHRHKPRSKNNKNINEHVEELKDILEKQPELADTSQGKTAWKGDALNRVLGDDKFGHVHGLGLVPNPNKVFDASTSRRFQNTHFSSLEDIPNEAMLSFRLELEKLGQHARNQDAVTLELKEKIRNMEREQNQRSSDLVPPLQDDPPIVGNNPQRKRVYGTSPSKQLPMVEEPNNLMIKQSGFHDLDLHSSNKPAAQDKNKETLVQNGNARQGEKSIAAWNVSSLLLFGTYYHYDL</sequence>